<dbReference type="FunFam" id="3.20.20.300:FF:000018">
    <property type="entry name" value="Sugar hydrolase"/>
    <property type="match status" value="1"/>
</dbReference>
<dbReference type="GO" id="GO:0009254">
    <property type="term" value="P:peptidoglycan turnover"/>
    <property type="evidence" value="ECO:0007669"/>
    <property type="project" value="TreeGrafter"/>
</dbReference>
<dbReference type="Gene3D" id="3.20.20.300">
    <property type="entry name" value="Glycoside hydrolase, family 3, N-terminal domain"/>
    <property type="match status" value="1"/>
</dbReference>
<dbReference type="InterPro" id="IPR036962">
    <property type="entry name" value="Glyco_hydro_3_N_sf"/>
</dbReference>
<dbReference type="InterPro" id="IPR017853">
    <property type="entry name" value="GH"/>
</dbReference>
<dbReference type="RefSeq" id="WP_025355783.1">
    <property type="nucleotide sequence ID" value="NZ_CP007155.1"/>
</dbReference>
<accession>W5W496</accession>
<dbReference type="PATRIC" id="fig|1449976.3.peg.2237"/>
<dbReference type="eggNOG" id="COG1472">
    <property type="taxonomic scope" value="Bacteria"/>
</dbReference>
<dbReference type="Proteomes" id="UP000019225">
    <property type="component" value="Chromosome"/>
</dbReference>
<evidence type="ECO:0000313" key="5">
    <source>
        <dbReference type="EMBL" id="AHH95610.1"/>
    </source>
</evidence>
<evidence type="ECO:0000256" key="2">
    <source>
        <dbReference type="ARBA" id="ARBA00022801"/>
    </source>
</evidence>
<dbReference type="EMBL" id="CP007155">
    <property type="protein sequence ID" value="AHH95610.1"/>
    <property type="molecule type" value="Genomic_DNA"/>
</dbReference>
<sequence>MPIEQRSRELLRLADAVLQPGFEGTSPPDWVRRRLDEGLGGVVLFSRNISSPAQVGELTAALRECRPDVLVAIDEEAGDVTRMEAHTGSSRPGNLALGVVDDVALTEELARDLGHDLAAAGVNLDYAPSGDVNSNPDNPVIGVRSFGACPDLVARHTAAWIRGLQAAGVAACVKHFPGHGDTSVDSHLALPVLAASMEELAEIALPPFRAAVRAGVCAVMGGHLMVPAYDTAHPATLSRRILVELLREELGFDGLIVTDAIEMRAVSDRYGLAEAAVLAVAAGSDAVCVGGDLADEATATRLRDALADAVATGRLPEQRLVEAATRVRALADWVGTAVGSARDQGTNPAIGLTAARRAIRVTVGPGQTALPLSSAPHVVEFHPEMNQAIDRRTPWGLAAPLTELLAGTTAARLTPAEAADAGRLTEVALTPAAGRPLVLVVRDAHRHEWMASALNRITAARPDAGIVEMGLPHHNEDAKPGSFHLATHGATRVSGQAAAEVLAGYRN</sequence>
<dbReference type="PANTHER" id="PTHR30480:SF16">
    <property type="entry name" value="GLYCOSIDE HYDROLASE FAMILY 3 DOMAIN PROTEIN"/>
    <property type="match status" value="1"/>
</dbReference>
<keyword evidence="3" id="KW-0326">Glycosidase</keyword>
<evidence type="ECO:0000313" key="6">
    <source>
        <dbReference type="Proteomes" id="UP000019225"/>
    </source>
</evidence>
<proteinExistence type="inferred from homology"/>
<dbReference type="InterPro" id="IPR050226">
    <property type="entry name" value="NagZ_Beta-hexosaminidase"/>
</dbReference>
<gene>
    <name evidence="5" type="ORF">KALB_2241</name>
</gene>
<comment type="similarity">
    <text evidence="1">Belongs to the glycosyl hydrolase 3 family.</text>
</comment>
<dbReference type="PANTHER" id="PTHR30480">
    <property type="entry name" value="BETA-HEXOSAMINIDASE-RELATED"/>
    <property type="match status" value="1"/>
</dbReference>
<dbReference type="STRING" id="1449976.KALB_2241"/>
<dbReference type="Pfam" id="PF00933">
    <property type="entry name" value="Glyco_hydro_3"/>
    <property type="match status" value="1"/>
</dbReference>
<protein>
    <submittedName>
        <fullName evidence="5">Beta-glucosidase</fullName>
    </submittedName>
</protein>
<evidence type="ECO:0000259" key="4">
    <source>
        <dbReference type="Pfam" id="PF00933"/>
    </source>
</evidence>
<dbReference type="HOGENOM" id="CLU_008392_5_3_11"/>
<feature type="domain" description="Glycoside hydrolase family 3 N-terminal" evidence="4">
    <location>
        <begin position="36"/>
        <end position="328"/>
    </location>
</feature>
<organism evidence="5 6">
    <name type="scientific">Kutzneria albida DSM 43870</name>
    <dbReference type="NCBI Taxonomy" id="1449976"/>
    <lineage>
        <taxon>Bacteria</taxon>
        <taxon>Bacillati</taxon>
        <taxon>Actinomycetota</taxon>
        <taxon>Actinomycetes</taxon>
        <taxon>Pseudonocardiales</taxon>
        <taxon>Pseudonocardiaceae</taxon>
        <taxon>Kutzneria</taxon>
    </lineage>
</organism>
<reference evidence="5 6" key="1">
    <citation type="journal article" date="2014" name="BMC Genomics">
        <title>Complete genome sequence of producer of the glycopeptide antibiotic Aculeximycin Kutzneria albida DSM 43870T, a representative of minor genus of Pseudonocardiaceae.</title>
        <authorList>
            <person name="Rebets Y."/>
            <person name="Tokovenko B."/>
            <person name="Lushchyk I."/>
            <person name="Ruckert C."/>
            <person name="Zaburannyi N."/>
            <person name="Bechthold A."/>
            <person name="Kalinowski J."/>
            <person name="Luzhetskyy A."/>
        </authorList>
    </citation>
    <scope>NUCLEOTIDE SEQUENCE [LARGE SCALE GENOMIC DNA]</scope>
    <source>
        <strain evidence="5">DSM 43870</strain>
    </source>
</reference>
<evidence type="ECO:0000256" key="3">
    <source>
        <dbReference type="ARBA" id="ARBA00023295"/>
    </source>
</evidence>
<dbReference type="SUPFAM" id="SSF51445">
    <property type="entry name" value="(Trans)glycosidases"/>
    <property type="match status" value="1"/>
</dbReference>
<keyword evidence="2" id="KW-0378">Hydrolase</keyword>
<dbReference type="OrthoDB" id="9805821at2"/>
<dbReference type="InterPro" id="IPR001764">
    <property type="entry name" value="Glyco_hydro_3_N"/>
</dbReference>
<dbReference type="GO" id="GO:0004553">
    <property type="term" value="F:hydrolase activity, hydrolyzing O-glycosyl compounds"/>
    <property type="evidence" value="ECO:0007669"/>
    <property type="project" value="InterPro"/>
</dbReference>
<dbReference type="GO" id="GO:0005975">
    <property type="term" value="P:carbohydrate metabolic process"/>
    <property type="evidence" value="ECO:0007669"/>
    <property type="project" value="InterPro"/>
</dbReference>
<name>W5W496_9PSEU</name>
<dbReference type="AlphaFoldDB" id="W5W496"/>
<evidence type="ECO:0000256" key="1">
    <source>
        <dbReference type="ARBA" id="ARBA00005336"/>
    </source>
</evidence>
<dbReference type="KEGG" id="kal:KALB_2241"/>
<keyword evidence="6" id="KW-1185">Reference proteome</keyword>